<keyword evidence="3" id="KW-1185">Reference proteome</keyword>
<evidence type="ECO:0000256" key="1">
    <source>
        <dbReference type="SAM" id="MobiDB-lite"/>
    </source>
</evidence>
<dbReference type="RefSeq" id="WP_378256651.1">
    <property type="nucleotide sequence ID" value="NZ_JBHSIT010000005.1"/>
</dbReference>
<organism evidence="2 3">
    <name type="scientific">Actinomadura gamaensis</name>
    <dbReference type="NCBI Taxonomy" id="1763541"/>
    <lineage>
        <taxon>Bacteria</taxon>
        <taxon>Bacillati</taxon>
        <taxon>Actinomycetota</taxon>
        <taxon>Actinomycetes</taxon>
        <taxon>Streptosporangiales</taxon>
        <taxon>Thermomonosporaceae</taxon>
        <taxon>Actinomadura</taxon>
    </lineage>
</organism>
<gene>
    <name evidence="2" type="ORF">ACFPCY_18275</name>
</gene>
<feature type="compositionally biased region" description="Basic and acidic residues" evidence="1">
    <location>
        <begin position="7"/>
        <end position="28"/>
    </location>
</feature>
<evidence type="ECO:0000313" key="3">
    <source>
        <dbReference type="Proteomes" id="UP001595872"/>
    </source>
</evidence>
<proteinExistence type="predicted"/>
<protein>
    <submittedName>
        <fullName evidence="2">Uncharacterized protein</fullName>
    </submittedName>
</protein>
<accession>A0ABV9TYL8</accession>
<sequence length="77" mass="7996">MGAIDQTEDRKEAACVKPEGESRARWGEARTGTVSVPGAVRPGAYCAPQEAKGKTAQGAAYTCAKASGGGKARWQQQ</sequence>
<reference evidence="3" key="1">
    <citation type="journal article" date="2019" name="Int. J. Syst. Evol. Microbiol.">
        <title>The Global Catalogue of Microorganisms (GCM) 10K type strain sequencing project: providing services to taxonomists for standard genome sequencing and annotation.</title>
        <authorList>
            <consortium name="The Broad Institute Genomics Platform"/>
            <consortium name="The Broad Institute Genome Sequencing Center for Infectious Disease"/>
            <person name="Wu L."/>
            <person name="Ma J."/>
        </authorList>
    </citation>
    <scope>NUCLEOTIDE SEQUENCE [LARGE SCALE GENOMIC DNA]</scope>
    <source>
        <strain evidence="3">KLKA75</strain>
    </source>
</reference>
<comment type="caution">
    <text evidence="2">The sequence shown here is derived from an EMBL/GenBank/DDBJ whole genome shotgun (WGS) entry which is preliminary data.</text>
</comment>
<evidence type="ECO:0000313" key="2">
    <source>
        <dbReference type="EMBL" id="MFC4909275.1"/>
    </source>
</evidence>
<dbReference type="Proteomes" id="UP001595872">
    <property type="component" value="Unassembled WGS sequence"/>
</dbReference>
<dbReference type="EMBL" id="JBHSIT010000005">
    <property type="protein sequence ID" value="MFC4909275.1"/>
    <property type="molecule type" value="Genomic_DNA"/>
</dbReference>
<name>A0ABV9TYL8_9ACTN</name>
<feature type="region of interest" description="Disordered" evidence="1">
    <location>
        <begin position="1"/>
        <end position="29"/>
    </location>
</feature>